<keyword evidence="17" id="KW-1185">Reference proteome</keyword>
<dbReference type="HAMAP" id="MF_00086">
    <property type="entry name" value="S_AdoMet_synth1"/>
    <property type="match status" value="1"/>
</dbReference>
<accession>A0A143YGC0</accession>
<feature type="region of interest" description="Flexible loop" evidence="10">
    <location>
        <begin position="100"/>
        <end position="110"/>
    </location>
</feature>
<dbReference type="SUPFAM" id="SSF55973">
    <property type="entry name" value="S-adenosylmethionine synthetase"/>
    <property type="match status" value="3"/>
</dbReference>
<comment type="cofactor">
    <cofactor evidence="10">
        <name>K(+)</name>
        <dbReference type="ChEBI" id="CHEBI:29103"/>
    </cofactor>
    <text evidence="10">Binds 1 potassium ion per subunit.</text>
</comment>
<feature type="binding site" description="in other chain" evidence="10">
    <location>
        <position position="281"/>
    </location>
    <ligand>
        <name>L-methionine</name>
        <dbReference type="ChEBI" id="CHEBI:57844"/>
        <note>ligand shared between two neighboring subunits</note>
    </ligand>
</feature>
<evidence type="ECO:0000256" key="3">
    <source>
        <dbReference type="ARBA" id="ARBA00022563"/>
    </source>
</evidence>
<keyword evidence="5 10" id="KW-0479">Metal-binding</keyword>
<feature type="binding site" description="in other chain" evidence="10">
    <location>
        <begin position="174"/>
        <end position="176"/>
    </location>
    <ligand>
        <name>ATP</name>
        <dbReference type="ChEBI" id="CHEBI:30616"/>
        <note>ligand shared between two neighboring subunits</note>
    </ligand>
</feature>
<comment type="catalytic activity">
    <reaction evidence="10">
        <text>L-methionine + ATP + H2O = S-adenosyl-L-methionine + phosphate + diphosphate</text>
        <dbReference type="Rhea" id="RHEA:21080"/>
        <dbReference type="ChEBI" id="CHEBI:15377"/>
        <dbReference type="ChEBI" id="CHEBI:30616"/>
        <dbReference type="ChEBI" id="CHEBI:33019"/>
        <dbReference type="ChEBI" id="CHEBI:43474"/>
        <dbReference type="ChEBI" id="CHEBI:57844"/>
        <dbReference type="ChEBI" id="CHEBI:59789"/>
        <dbReference type="EC" id="2.5.1.6"/>
    </reaction>
</comment>
<feature type="binding site" evidence="10">
    <location>
        <position position="250"/>
    </location>
    <ligand>
        <name>ATP</name>
        <dbReference type="ChEBI" id="CHEBI:30616"/>
        <note>ligand shared between two neighboring subunits</note>
    </ligand>
</feature>
<dbReference type="PROSITE" id="PS00377">
    <property type="entry name" value="ADOMET_SYNTHASE_2"/>
    <property type="match status" value="1"/>
</dbReference>
<dbReference type="EC" id="2.5.1.6" evidence="10"/>
<dbReference type="NCBIfam" id="TIGR01034">
    <property type="entry name" value="metK"/>
    <property type="match status" value="1"/>
</dbReference>
<feature type="binding site" evidence="10">
    <location>
        <position position="18"/>
    </location>
    <ligand>
        <name>Mg(2+)</name>
        <dbReference type="ChEBI" id="CHEBI:18420"/>
    </ligand>
</feature>
<feature type="binding site" description="in other chain" evidence="10">
    <location>
        <begin position="241"/>
        <end position="242"/>
    </location>
    <ligand>
        <name>ATP</name>
        <dbReference type="ChEBI" id="CHEBI:30616"/>
        <note>ligand shared between two neighboring subunits</note>
    </ligand>
</feature>
<proteinExistence type="inferred from homology"/>
<dbReference type="Gene3D" id="3.30.300.10">
    <property type="match status" value="3"/>
</dbReference>
<keyword evidence="8 10" id="KW-0460">Magnesium</keyword>
<evidence type="ECO:0000256" key="7">
    <source>
        <dbReference type="ARBA" id="ARBA00022840"/>
    </source>
</evidence>
<feature type="binding site" description="in other chain" evidence="10">
    <location>
        <position position="16"/>
    </location>
    <ligand>
        <name>ATP</name>
        <dbReference type="ChEBI" id="CHEBI:30616"/>
        <note>ligand shared between two neighboring subunits</note>
    </ligand>
</feature>
<comment type="subunit">
    <text evidence="10">Homotetramer; dimer of dimers.</text>
</comment>
<sequence>MVEKKLFTSESVTEGHPDKIADQISDAILDAIMAEDPYARVACETIVNTGLVVVFGEITTKAYVNIQQIVRDTVTEIGYTRGKFGFDADNLAVLVSLDEQSADIALGVDESLERREQVTKDFNDIGAGDQGLMFGFAINETEELMPLPISLSHKLAKRLSEVRKNGTLDYLRPDGKSQVTVEYDENGKPKRVDTIVLSTQHDEHVTLEQLKKDIKEHVISKVIDESLLDDETKYYINPTGRFVIGGPKGDSGLTGRKIIVDTYGGYARHGGGAFSGKDATKVDRSASYAARYIAKNIVAAGLATKCEIQLAYAIGVAEPVSIAIDTFGTSNYSEELLIAAVRENFNLTPAGIIQMLDLRRPIFKKTAAYGHFGRNGADFTWEKTDKIEALLSYVKAN</sequence>
<keyword evidence="3 10" id="KW-0554">One-carbon metabolism</keyword>
<comment type="pathway">
    <text evidence="1 10">Amino-acid biosynthesis; S-adenosyl-L-methionine biosynthesis; S-adenosyl-L-methionine from L-methionine: step 1/1.</text>
</comment>
<evidence type="ECO:0000259" key="14">
    <source>
        <dbReference type="Pfam" id="PF02772"/>
    </source>
</evidence>
<dbReference type="InterPro" id="IPR022631">
    <property type="entry name" value="ADOMET_SYNTHASE_CS"/>
</dbReference>
<evidence type="ECO:0000256" key="5">
    <source>
        <dbReference type="ARBA" id="ARBA00022723"/>
    </source>
</evidence>
<evidence type="ECO:0000256" key="9">
    <source>
        <dbReference type="ARBA" id="ARBA00022958"/>
    </source>
</evidence>
<dbReference type="PIRSF" id="PIRSF000497">
    <property type="entry name" value="MAT"/>
    <property type="match status" value="1"/>
</dbReference>
<dbReference type="Pfam" id="PF00438">
    <property type="entry name" value="S-AdoMet_synt_N"/>
    <property type="match status" value="1"/>
</dbReference>
<comment type="cofactor">
    <cofactor evidence="10">
        <name>Mg(2+)</name>
        <dbReference type="ChEBI" id="CHEBI:18420"/>
    </cofactor>
    <text evidence="10">Binds 2 divalent ions per subunit.</text>
</comment>
<keyword evidence="10" id="KW-0963">Cytoplasm</keyword>
<evidence type="ECO:0000256" key="8">
    <source>
        <dbReference type="ARBA" id="ARBA00022842"/>
    </source>
</evidence>
<feature type="domain" description="S-adenosylmethionine synthetase N-terminal" evidence="13">
    <location>
        <begin position="5"/>
        <end position="102"/>
    </location>
</feature>
<dbReference type="OrthoDB" id="9801686at2"/>
<keyword evidence="4 10" id="KW-0808">Transferase</keyword>
<dbReference type="InterPro" id="IPR022630">
    <property type="entry name" value="S-AdoMet_synt_C"/>
</dbReference>
<feature type="binding site" evidence="10">
    <location>
        <position position="277"/>
    </location>
    <ligand>
        <name>ATP</name>
        <dbReference type="ChEBI" id="CHEBI:30616"/>
        <note>ligand shared between two neighboring subunits</note>
    </ligand>
</feature>
<feature type="binding site" description="in other chain" evidence="10">
    <location>
        <begin position="256"/>
        <end position="257"/>
    </location>
    <ligand>
        <name>ATP</name>
        <dbReference type="ChEBI" id="CHEBI:30616"/>
        <note>ligand shared between two neighboring subunits</note>
    </ligand>
</feature>
<dbReference type="PROSITE" id="PS00376">
    <property type="entry name" value="ADOMET_SYNTHASE_1"/>
    <property type="match status" value="1"/>
</dbReference>
<feature type="domain" description="S-adenosylmethionine synthetase C-terminal" evidence="15">
    <location>
        <begin position="244"/>
        <end position="383"/>
    </location>
</feature>
<evidence type="ECO:0000256" key="6">
    <source>
        <dbReference type="ARBA" id="ARBA00022741"/>
    </source>
</evidence>
<dbReference type="InterPro" id="IPR002133">
    <property type="entry name" value="S-AdoMet_synthetase"/>
</dbReference>
<feature type="binding site" description="in other chain" evidence="10">
    <location>
        <position position="100"/>
    </location>
    <ligand>
        <name>L-methionine</name>
        <dbReference type="ChEBI" id="CHEBI:57844"/>
        <note>ligand shared between two neighboring subunits</note>
    </ligand>
</feature>
<evidence type="ECO:0000256" key="12">
    <source>
        <dbReference type="RuleBase" id="RU004462"/>
    </source>
</evidence>
<comment type="function">
    <text evidence="10">Catalyzes the formation of S-adenosylmethionine (AdoMet) from methionine and ATP. The overall synthetic reaction is composed of two sequential steps, AdoMet formation and the subsequent tripolyphosphate hydrolysis which occurs prior to release of AdoMet from the enzyme.</text>
</comment>
<feature type="binding site" evidence="10">
    <location>
        <position position="273"/>
    </location>
    <ligand>
        <name>ATP</name>
        <dbReference type="ChEBI" id="CHEBI:30616"/>
        <note>ligand shared between two neighboring subunits</note>
    </ligand>
</feature>
<dbReference type="GO" id="GO:0006556">
    <property type="term" value="P:S-adenosylmethionine biosynthetic process"/>
    <property type="evidence" value="ECO:0007669"/>
    <property type="project" value="UniProtKB-UniRule"/>
</dbReference>
<feature type="domain" description="S-adenosylmethionine synthetase central" evidence="14">
    <location>
        <begin position="124"/>
        <end position="242"/>
    </location>
</feature>
<organism evidence="16 17">
    <name type="scientific">Trichococcus palustris</name>
    <dbReference type="NCBI Taxonomy" id="140314"/>
    <lineage>
        <taxon>Bacteria</taxon>
        <taxon>Bacillati</taxon>
        <taxon>Bacillota</taxon>
        <taxon>Bacilli</taxon>
        <taxon>Lactobacillales</taxon>
        <taxon>Carnobacteriaceae</taxon>
        <taxon>Trichococcus</taxon>
    </lineage>
</organism>
<dbReference type="GO" id="GO:0000287">
    <property type="term" value="F:magnesium ion binding"/>
    <property type="evidence" value="ECO:0007669"/>
    <property type="project" value="UniProtKB-UniRule"/>
</dbReference>
<keyword evidence="9 10" id="KW-0630">Potassium</keyword>
<dbReference type="PANTHER" id="PTHR11964">
    <property type="entry name" value="S-ADENOSYLMETHIONINE SYNTHETASE"/>
    <property type="match status" value="1"/>
</dbReference>
<dbReference type="FunFam" id="3.30.300.10:FF:000003">
    <property type="entry name" value="S-adenosylmethionine synthase"/>
    <property type="match status" value="1"/>
</dbReference>
<reference evidence="16 17" key="1">
    <citation type="submission" date="2016-02" db="EMBL/GenBank/DDBJ databases">
        <authorList>
            <person name="Wen L."/>
            <person name="He K."/>
            <person name="Yang H."/>
        </authorList>
    </citation>
    <scope>NUCLEOTIDE SEQUENCE [LARGE SCALE GENOMIC DNA]</scope>
    <source>
        <strain evidence="16">Trichococcus palustris</strain>
    </source>
</reference>
<dbReference type="STRING" id="140314.SAMN04488076_1374"/>
<evidence type="ECO:0000259" key="13">
    <source>
        <dbReference type="Pfam" id="PF00438"/>
    </source>
</evidence>
<evidence type="ECO:0000256" key="10">
    <source>
        <dbReference type="HAMAP-Rule" id="MF_00086"/>
    </source>
</evidence>
<comment type="similarity">
    <text evidence="2 10 12">Belongs to the AdoMet synthase family.</text>
</comment>
<dbReference type="InterPro" id="IPR022628">
    <property type="entry name" value="S-AdoMet_synt_N"/>
</dbReference>
<evidence type="ECO:0000259" key="15">
    <source>
        <dbReference type="Pfam" id="PF02773"/>
    </source>
</evidence>
<dbReference type="Pfam" id="PF02772">
    <property type="entry name" value="S-AdoMet_synt_M"/>
    <property type="match status" value="1"/>
</dbReference>
<evidence type="ECO:0000256" key="4">
    <source>
        <dbReference type="ARBA" id="ARBA00022679"/>
    </source>
</evidence>
<name>A0A143YGC0_9LACT</name>
<dbReference type="InterPro" id="IPR022629">
    <property type="entry name" value="S-AdoMet_synt_central"/>
</dbReference>
<comment type="subcellular location">
    <subcellularLocation>
        <location evidence="10 11">Cytoplasm</location>
    </subcellularLocation>
</comment>
<dbReference type="GO" id="GO:0005524">
    <property type="term" value="F:ATP binding"/>
    <property type="evidence" value="ECO:0007669"/>
    <property type="project" value="UniProtKB-UniRule"/>
</dbReference>
<dbReference type="AlphaFoldDB" id="A0A143YGC0"/>
<protein>
    <recommendedName>
        <fullName evidence="10">S-adenosylmethionine synthase</fullName>
        <shortName evidence="10">AdoMet synthase</shortName>
        <ecNumber evidence="10">2.5.1.6</ecNumber>
    </recommendedName>
    <alternativeName>
        <fullName evidence="10">MAT</fullName>
    </alternativeName>
    <alternativeName>
        <fullName evidence="10">Methionine adenosyltransferase</fullName>
    </alternativeName>
</protein>
<keyword evidence="6 10" id="KW-0547">Nucleotide-binding</keyword>
<dbReference type="CDD" id="cd18079">
    <property type="entry name" value="S-AdoMet_synt"/>
    <property type="match status" value="1"/>
</dbReference>
<dbReference type="UniPathway" id="UPA00315">
    <property type="reaction ID" value="UER00080"/>
</dbReference>
<feature type="binding site" description="in other chain" evidence="10">
    <location>
        <position position="57"/>
    </location>
    <ligand>
        <name>L-methionine</name>
        <dbReference type="ChEBI" id="CHEBI:57844"/>
        <note>ligand shared between two neighboring subunits</note>
    </ligand>
</feature>
<dbReference type="RefSeq" id="WP_087032078.1">
    <property type="nucleotide sequence ID" value="NZ_FJNE01000002.1"/>
</dbReference>
<evidence type="ECO:0000313" key="16">
    <source>
        <dbReference type="EMBL" id="CZQ87901.1"/>
    </source>
</evidence>
<evidence type="ECO:0000256" key="11">
    <source>
        <dbReference type="RuleBase" id="RU000542"/>
    </source>
</evidence>
<feature type="binding site" evidence="10">
    <location>
        <position position="250"/>
    </location>
    <ligand>
        <name>L-methionine</name>
        <dbReference type="ChEBI" id="CHEBI:57844"/>
        <note>ligand shared between two neighboring subunits</note>
    </ligand>
</feature>
<dbReference type="GO" id="GO:0004478">
    <property type="term" value="F:methionine adenosyltransferase activity"/>
    <property type="evidence" value="ECO:0007669"/>
    <property type="project" value="UniProtKB-UniRule"/>
</dbReference>
<dbReference type="Pfam" id="PF02773">
    <property type="entry name" value="S-AdoMet_synt_C"/>
    <property type="match status" value="1"/>
</dbReference>
<dbReference type="GO" id="GO:0006730">
    <property type="term" value="P:one-carbon metabolic process"/>
    <property type="evidence" value="ECO:0007669"/>
    <property type="project" value="UniProtKB-KW"/>
</dbReference>
<feature type="binding site" evidence="10">
    <location>
        <position position="44"/>
    </location>
    <ligand>
        <name>K(+)</name>
        <dbReference type="ChEBI" id="CHEBI:29103"/>
    </ligand>
</feature>
<dbReference type="GO" id="GO:0005737">
    <property type="term" value="C:cytoplasm"/>
    <property type="evidence" value="ECO:0007669"/>
    <property type="project" value="UniProtKB-SubCell"/>
</dbReference>
<keyword evidence="7 10" id="KW-0067">ATP-binding</keyword>
<evidence type="ECO:0000256" key="2">
    <source>
        <dbReference type="ARBA" id="ARBA00009685"/>
    </source>
</evidence>
<dbReference type="Proteomes" id="UP000242754">
    <property type="component" value="Unassembled WGS sequence"/>
</dbReference>
<gene>
    <name evidence="10" type="primary">metK</name>
    <name evidence="16" type="ORF">Tpal_958</name>
</gene>
<evidence type="ECO:0000313" key="17">
    <source>
        <dbReference type="Proteomes" id="UP000242754"/>
    </source>
</evidence>
<evidence type="ECO:0000256" key="1">
    <source>
        <dbReference type="ARBA" id="ARBA00005224"/>
    </source>
</evidence>
<dbReference type="InterPro" id="IPR022636">
    <property type="entry name" value="S-AdoMet_synthetase_sfam"/>
</dbReference>
<dbReference type="EMBL" id="FJNE01000002">
    <property type="protein sequence ID" value="CZQ87901.1"/>
    <property type="molecule type" value="Genomic_DNA"/>
</dbReference>